<sequence length="118" mass="12707">MDLKLGNETGITRNFWLFVLASTDLQLEITKSSSNTFYPCNVSNAISWGMATIEVEPLCNYTGVVKTLGKGTDSGSEAEVETTRVEDSDEDSSSDRSESTRIKVNSPGSSHCGSTIVC</sequence>
<reference evidence="2 3" key="1">
    <citation type="journal article" date="2012" name="Genome Biol.">
        <title>Sequencing three crocodilian genomes to illuminate the evolution of archosaurs and amniotes.</title>
        <authorList>
            <person name="St John J.A."/>
            <person name="Braun E.L."/>
            <person name="Isberg S.R."/>
            <person name="Miles L.G."/>
            <person name="Chong A.Y."/>
            <person name="Gongora J."/>
            <person name="Dalzell P."/>
            <person name="Moran C."/>
            <person name="Bed'hom B."/>
            <person name="Abzhanov A."/>
            <person name="Burgess S.C."/>
            <person name="Cooksey A.M."/>
            <person name="Castoe T.A."/>
            <person name="Crawford N.G."/>
            <person name="Densmore L.D."/>
            <person name="Drew J.C."/>
            <person name="Edwards S.V."/>
            <person name="Faircloth B.C."/>
            <person name="Fujita M.K."/>
            <person name="Greenwold M.J."/>
            <person name="Hoffmann F.G."/>
            <person name="Howard J.M."/>
            <person name="Iguchi T."/>
            <person name="Janes D.E."/>
            <person name="Khan S.Y."/>
            <person name="Kohno S."/>
            <person name="de Koning A.J."/>
            <person name="Lance S.L."/>
            <person name="McCarthy F.M."/>
            <person name="McCormack J.E."/>
            <person name="Merchant M.E."/>
            <person name="Peterson D.G."/>
            <person name="Pollock D.D."/>
            <person name="Pourmand N."/>
            <person name="Raney B.J."/>
            <person name="Roessler K.A."/>
            <person name="Sanford J.R."/>
            <person name="Sawyer R.H."/>
            <person name="Schmidt C.J."/>
            <person name="Triplett E.W."/>
            <person name="Tuberville T.D."/>
            <person name="Venegas-Anaya M."/>
            <person name="Howard J.T."/>
            <person name="Jarvis E.D."/>
            <person name="Guillette L.J.Jr."/>
            <person name="Glenn T.C."/>
            <person name="Green R.E."/>
            <person name="Ray D.A."/>
        </authorList>
    </citation>
    <scope>NUCLEOTIDE SEQUENCE [LARGE SCALE GENOMIC DNA]</scope>
    <source>
        <strain evidence="2">KSC_2009_1</strain>
    </source>
</reference>
<dbReference type="Proteomes" id="UP000050525">
    <property type="component" value="Unassembled WGS sequence"/>
</dbReference>
<name>A0A151N7U3_ALLMI</name>
<evidence type="ECO:0000313" key="2">
    <source>
        <dbReference type="EMBL" id="KYO32888.1"/>
    </source>
</evidence>
<dbReference type="AlphaFoldDB" id="A0A151N7U3"/>
<dbReference type="EMBL" id="AKHW03003838">
    <property type="protein sequence ID" value="KYO32888.1"/>
    <property type="molecule type" value="Genomic_DNA"/>
</dbReference>
<feature type="region of interest" description="Disordered" evidence="1">
    <location>
        <begin position="70"/>
        <end position="118"/>
    </location>
</feature>
<accession>A0A151N7U3</accession>
<evidence type="ECO:0000313" key="3">
    <source>
        <dbReference type="Proteomes" id="UP000050525"/>
    </source>
</evidence>
<organism evidence="2 3">
    <name type="scientific">Alligator mississippiensis</name>
    <name type="common">American alligator</name>
    <dbReference type="NCBI Taxonomy" id="8496"/>
    <lineage>
        <taxon>Eukaryota</taxon>
        <taxon>Metazoa</taxon>
        <taxon>Chordata</taxon>
        <taxon>Craniata</taxon>
        <taxon>Vertebrata</taxon>
        <taxon>Euteleostomi</taxon>
        <taxon>Archelosauria</taxon>
        <taxon>Archosauria</taxon>
        <taxon>Crocodylia</taxon>
        <taxon>Alligatoridae</taxon>
        <taxon>Alligatorinae</taxon>
        <taxon>Alligator</taxon>
    </lineage>
</organism>
<protein>
    <submittedName>
        <fullName evidence="2">Uncharacterized protein</fullName>
    </submittedName>
</protein>
<keyword evidence="3" id="KW-1185">Reference proteome</keyword>
<feature type="compositionally biased region" description="Polar residues" evidence="1">
    <location>
        <begin position="102"/>
        <end position="118"/>
    </location>
</feature>
<evidence type="ECO:0000256" key="1">
    <source>
        <dbReference type="SAM" id="MobiDB-lite"/>
    </source>
</evidence>
<proteinExistence type="predicted"/>
<comment type="caution">
    <text evidence="2">The sequence shown here is derived from an EMBL/GenBank/DDBJ whole genome shotgun (WGS) entry which is preliminary data.</text>
</comment>
<gene>
    <name evidence="2" type="ORF">Y1Q_0022618</name>
</gene>